<dbReference type="GO" id="GO:0042147">
    <property type="term" value="P:retrograde transport, endosome to Golgi"/>
    <property type="evidence" value="ECO:0007669"/>
    <property type="project" value="TreeGrafter"/>
</dbReference>
<evidence type="ECO:0000313" key="7">
    <source>
        <dbReference type="Proteomes" id="UP000688137"/>
    </source>
</evidence>
<comment type="subcellular location">
    <subcellularLocation>
        <location evidence="1">Membrane</location>
        <topology evidence="1">Multi-pass membrane protein</topology>
    </subcellularLocation>
</comment>
<name>A0A8S1JT83_PARPR</name>
<feature type="transmembrane region" description="Helical" evidence="5">
    <location>
        <begin position="211"/>
        <end position="233"/>
    </location>
</feature>
<protein>
    <recommendedName>
        <fullName evidence="8">PQ-loop repeat-containing protein</fullName>
    </recommendedName>
</protein>
<comment type="caution">
    <text evidence="6">The sequence shown here is derived from an EMBL/GenBank/DDBJ whole genome shotgun (WGS) entry which is preliminary data.</text>
</comment>
<dbReference type="Pfam" id="PF04193">
    <property type="entry name" value="PQ-loop"/>
    <property type="match status" value="1"/>
</dbReference>
<keyword evidence="7" id="KW-1185">Reference proteome</keyword>
<keyword evidence="4 5" id="KW-0472">Membrane</keyword>
<feature type="transmembrane region" description="Helical" evidence="5">
    <location>
        <begin position="75"/>
        <end position="96"/>
    </location>
</feature>
<sequence>MEIGQFDDLFQYASQLADLALNVGFVLGPLIGYVAQYQLIKQQKSVGSFSTDVCAILLFANLLRIVFWYEKRFESALLYQSVLMIMMQVELLRLCLTIKNKSVYKNKPVSFFDSPLNKFWRWTQLNSYIACLITFLIFVLISSYLNLGNPQYWEIIGFLSCAIEATLGLPQAIKNHTSKSVKGLSYTMIGSWFLGDAFKTFYFIVKNQPAQFVMCGVIQLSVDIWIMLQIAVFSSKKGDLAEI</sequence>
<feature type="transmembrane region" description="Helical" evidence="5">
    <location>
        <begin position="184"/>
        <end position="205"/>
    </location>
</feature>
<dbReference type="PANTHER" id="PTHR14856:SF9">
    <property type="entry name" value="PQ-LOOP REPEAT-CONTAINING PROTEIN 1"/>
    <property type="match status" value="1"/>
</dbReference>
<proteinExistence type="predicted"/>
<evidence type="ECO:0000256" key="2">
    <source>
        <dbReference type="ARBA" id="ARBA00022692"/>
    </source>
</evidence>
<dbReference type="GO" id="GO:0005768">
    <property type="term" value="C:endosome"/>
    <property type="evidence" value="ECO:0007669"/>
    <property type="project" value="TreeGrafter"/>
</dbReference>
<dbReference type="InterPro" id="IPR006603">
    <property type="entry name" value="PQ-loop_rpt"/>
</dbReference>
<dbReference type="SMART" id="SM00679">
    <property type="entry name" value="CTNS"/>
    <property type="match status" value="2"/>
</dbReference>
<keyword evidence="3 5" id="KW-1133">Transmembrane helix</keyword>
<keyword evidence="2 5" id="KW-0812">Transmembrane</keyword>
<feature type="transmembrane region" description="Helical" evidence="5">
    <location>
        <begin position="12"/>
        <end position="34"/>
    </location>
</feature>
<reference evidence="6" key="1">
    <citation type="submission" date="2021-01" db="EMBL/GenBank/DDBJ databases">
        <authorList>
            <consortium name="Genoscope - CEA"/>
            <person name="William W."/>
        </authorList>
    </citation>
    <scope>NUCLEOTIDE SEQUENCE</scope>
</reference>
<evidence type="ECO:0000256" key="3">
    <source>
        <dbReference type="ARBA" id="ARBA00022989"/>
    </source>
</evidence>
<evidence type="ECO:0000256" key="4">
    <source>
        <dbReference type="ARBA" id="ARBA00023136"/>
    </source>
</evidence>
<dbReference type="Proteomes" id="UP000688137">
    <property type="component" value="Unassembled WGS sequence"/>
</dbReference>
<dbReference type="GO" id="GO:0005829">
    <property type="term" value="C:cytosol"/>
    <property type="evidence" value="ECO:0007669"/>
    <property type="project" value="GOC"/>
</dbReference>
<dbReference type="InterPro" id="IPR052241">
    <property type="entry name" value="SLC66/Scramblase_ANY1"/>
</dbReference>
<feature type="transmembrane region" description="Helical" evidence="5">
    <location>
        <begin position="125"/>
        <end position="145"/>
    </location>
</feature>
<evidence type="ECO:0000313" key="6">
    <source>
        <dbReference type="EMBL" id="CAD8045912.1"/>
    </source>
</evidence>
<dbReference type="AlphaFoldDB" id="A0A8S1JT83"/>
<feature type="transmembrane region" description="Helical" evidence="5">
    <location>
        <begin position="46"/>
        <end position="69"/>
    </location>
</feature>
<gene>
    <name evidence="6" type="ORF">PPRIM_AZ9-3.1.T0100089</name>
</gene>
<evidence type="ECO:0000256" key="5">
    <source>
        <dbReference type="SAM" id="Phobius"/>
    </source>
</evidence>
<dbReference type="GO" id="GO:0045332">
    <property type="term" value="P:phospholipid translocation"/>
    <property type="evidence" value="ECO:0007669"/>
    <property type="project" value="TreeGrafter"/>
</dbReference>
<dbReference type="PANTHER" id="PTHR14856">
    <property type="entry name" value="PQ-LOOP REPEAT-CONTAINING PROTEIN 1-LIKE PROTEIN"/>
    <property type="match status" value="1"/>
</dbReference>
<dbReference type="EMBL" id="CAJJDM010000007">
    <property type="protein sequence ID" value="CAD8045912.1"/>
    <property type="molecule type" value="Genomic_DNA"/>
</dbReference>
<organism evidence="6 7">
    <name type="scientific">Paramecium primaurelia</name>
    <dbReference type="NCBI Taxonomy" id="5886"/>
    <lineage>
        <taxon>Eukaryota</taxon>
        <taxon>Sar</taxon>
        <taxon>Alveolata</taxon>
        <taxon>Ciliophora</taxon>
        <taxon>Intramacronucleata</taxon>
        <taxon>Oligohymenophorea</taxon>
        <taxon>Peniculida</taxon>
        <taxon>Parameciidae</taxon>
        <taxon>Paramecium</taxon>
    </lineage>
</organism>
<evidence type="ECO:0008006" key="8">
    <source>
        <dbReference type="Google" id="ProtNLM"/>
    </source>
</evidence>
<dbReference type="OMA" id="FKMWFFF"/>
<dbReference type="FunFam" id="1.20.1280.290:FF:000005">
    <property type="entry name" value="PQ-loop repeat-containing protein 1"/>
    <property type="match status" value="1"/>
</dbReference>
<accession>A0A8S1JT83</accession>
<dbReference type="GO" id="GO:0016020">
    <property type="term" value="C:membrane"/>
    <property type="evidence" value="ECO:0007669"/>
    <property type="project" value="UniProtKB-SubCell"/>
</dbReference>
<evidence type="ECO:0000256" key="1">
    <source>
        <dbReference type="ARBA" id="ARBA00004141"/>
    </source>
</evidence>
<dbReference type="GO" id="GO:0005802">
    <property type="term" value="C:trans-Golgi network"/>
    <property type="evidence" value="ECO:0007669"/>
    <property type="project" value="TreeGrafter"/>
</dbReference>